<sequence length="1158" mass="125770">MTLTFTGVMEIYTDYATGKNLDLKREVDGLCLQFIILGGVVLMASYLQMSLFMLSGERVAMQLRQRYYRAVLGQEMAWFDENSAGELGTRLASDVALIQDGLSEKLGTMLQLVTTFIAGFSVALFKGWQLSLVLLAVLPPVIVVIFVTERMIAKSSIEGQHAYSLAGAVAIETLGAIRTVVAFGGQAFEEQRYEKQLKQALAGGHRRALITGVGVGTIVGLLFSSYSLGMWYGAKLIYDKGQTPADTIAVFFCMVVGATSIGHAAPGLAALARAKGAAASLFHVINRAAPGDELQASEFAVEGEIEFDGVSFSYPSRRSTPILQDISFKASKGFTLALVGPSGSGKSTVVSLIERFYSPSSGKVTLDGVDINNMPLRALRRQIGLVGQEPILFSMSILENVLLGLEEPLMYSEKEQLNKVKEACRLANIDTFIEGLPLKYATVVGGTMLSGGQKQRVAIARAIIGDPRILLLDEATSALDSSSEAKVQVALEQAAVGRTTIIIAHRLSTIRNADKILVFDAGKIAEGGTHDQLVALQGIYANLVQSQTLKAEPVEEEAELLRVNSVASAAPSRALTLREEIFEAGRPFLWVLNMSLEWWPLMILGLVGALLDGIVLPLYAFLIANVTDAFMLIAVPETRELGWSQAKFWSTMFLALAGLAFATINARIGAFERLGESLTFKLRMKCFRSLLQKEMEFHDDAENSAGVLGAKLATEAEMVQGLISKVLGPLLMSISIVVAGLSLAFSNGWELALVVMGCLPLVALANLFQVLILTRTQRTTKRKYDLTARQAQETISYIRTVKGLAKETYFFQDYKSKVLLAHASSKTDIAWSSIAFCISTALPFFTNALAFWYGTQLIIRGDYTFAKMFGVITAAMFTGIALSQTSPHLSTLAKSRVATKDILTLLDTQTPPSDVYYPALNGDISFSNVFFTYPSRPKVPILRGITFDLHPGQRIALVGGSGSGKSTILTLLQRFYAPQHGSITINDISIQQWPKLALRNQTAIVTQEPTLFDTTIAANIAYAHPDPQIEDIIAAAKQANIHHFISSLPDQYATRVGALGSHLSGGQKQRIAIARALFRKPTLLLLDEATSALDPQSERELNLPALTTIAVTHRLSAIQDYDCIHVVHHGRIVESGSHVSLMQLKGHYHALAQIQSLD</sequence>
<name>A0ACC2TFU1_9FUNG</name>
<gene>
    <name evidence="1" type="ORF">DSO57_1014757</name>
</gene>
<comment type="caution">
    <text evidence="1">The sequence shown here is derived from an EMBL/GenBank/DDBJ whole genome shotgun (WGS) entry which is preliminary data.</text>
</comment>
<keyword evidence="2" id="KW-1185">Reference proteome</keyword>
<evidence type="ECO:0000313" key="2">
    <source>
        <dbReference type="Proteomes" id="UP001165960"/>
    </source>
</evidence>
<reference evidence="1" key="1">
    <citation type="submission" date="2022-04" db="EMBL/GenBank/DDBJ databases">
        <title>Genome of the entomopathogenic fungus Entomophthora muscae.</title>
        <authorList>
            <person name="Elya C."/>
            <person name="Lovett B.R."/>
            <person name="Lee E."/>
            <person name="Macias A.M."/>
            <person name="Hajek A.E."/>
            <person name="De Bivort B.L."/>
            <person name="Kasson M.T."/>
            <person name="De Fine Licht H.H."/>
            <person name="Stajich J.E."/>
        </authorList>
    </citation>
    <scope>NUCLEOTIDE SEQUENCE</scope>
    <source>
        <strain evidence="1">Berkeley</strain>
    </source>
</reference>
<protein>
    <submittedName>
        <fullName evidence="1">Uncharacterized protein</fullName>
    </submittedName>
</protein>
<organism evidence="1 2">
    <name type="scientific">Entomophthora muscae</name>
    <dbReference type="NCBI Taxonomy" id="34485"/>
    <lineage>
        <taxon>Eukaryota</taxon>
        <taxon>Fungi</taxon>
        <taxon>Fungi incertae sedis</taxon>
        <taxon>Zoopagomycota</taxon>
        <taxon>Entomophthoromycotina</taxon>
        <taxon>Entomophthoromycetes</taxon>
        <taxon>Entomophthorales</taxon>
        <taxon>Entomophthoraceae</taxon>
        <taxon>Entomophthora</taxon>
    </lineage>
</organism>
<accession>A0ACC2TFU1</accession>
<evidence type="ECO:0000313" key="1">
    <source>
        <dbReference type="EMBL" id="KAJ9073570.1"/>
    </source>
</evidence>
<dbReference type="EMBL" id="QTSX02002897">
    <property type="protein sequence ID" value="KAJ9073570.1"/>
    <property type="molecule type" value="Genomic_DNA"/>
</dbReference>
<dbReference type="Proteomes" id="UP001165960">
    <property type="component" value="Unassembled WGS sequence"/>
</dbReference>
<proteinExistence type="predicted"/>